<organism evidence="1 2">
    <name type="scientific">Paenibacillus qinlingensis</name>
    <dbReference type="NCBI Taxonomy" id="1837343"/>
    <lineage>
        <taxon>Bacteria</taxon>
        <taxon>Bacillati</taxon>
        <taxon>Bacillota</taxon>
        <taxon>Bacilli</taxon>
        <taxon>Bacillales</taxon>
        <taxon>Paenibacillaceae</taxon>
        <taxon>Paenibacillus</taxon>
    </lineage>
</organism>
<protein>
    <submittedName>
        <fullName evidence="1">Uncharacterized protein</fullName>
    </submittedName>
</protein>
<sequence>MGKDVKSYSKKEKAAAIMVGTALVAAPFLFDSTQVDAETISTPPPTEAPTPTFYASNDKLGDTFVPQSGNIDILDLNLIYKKNIYDYPSFTVTSSNDAIAFNEPGYDSSGLLKIHPVSSGTATFTVIINSCEIDTFHVTVDPSISVERKFDINDAVKKITTSPNEYALPADVGLLLSNIGPMKPPGTKLGNHAPELLPDQIHDYNLEEGQLVHLYDSLSTYFNDSDEDMVSVDVIQIHDDQQTGYPAAYLENLAEGATDYWVLNAYRPGVSKFAIVARDGNGGVTESQPFTVNVYPKQPPFPNVDNSIVNHLLQQGNKLNLSSSSELDLSEIFYDAIDGTNLTYAVDVNYGCGNVTTLNMPASILSFSNIAQISGNPGPFTVTNLKATDKDNLPVNFSVNIKLETAQNDFNKKMTPTFNMYESNEAGVSDYTIDPAKYFFDSGKSLVGIQQHHEENESVTASVYQSNKIKFVAGTSPALSSRIKLLSSTSGGQEWFQNDIVFNLIEPEITSGTIKVNLNTLYPYFLGTDWDNFTTNFSSNVLVSSTASVAPYYSGSYVITIDDIQNTSTVLTIDPDANKANSGSRTFTIPILRPNN</sequence>
<dbReference type="Proteomes" id="UP001267290">
    <property type="component" value="Unassembled WGS sequence"/>
</dbReference>
<name>A0ABU1NN93_9BACL</name>
<dbReference type="RefSeq" id="WP_310222531.1">
    <property type="nucleotide sequence ID" value="NZ_JAVDSB010000001.1"/>
</dbReference>
<gene>
    <name evidence="1" type="ORF">J2736_000134</name>
</gene>
<reference evidence="1 2" key="1">
    <citation type="submission" date="2023-07" db="EMBL/GenBank/DDBJ databases">
        <title>Sorghum-associated microbial communities from plants grown in Nebraska, USA.</title>
        <authorList>
            <person name="Schachtman D."/>
        </authorList>
    </citation>
    <scope>NUCLEOTIDE SEQUENCE [LARGE SCALE GENOMIC DNA]</scope>
    <source>
        <strain evidence="1 2">CC258</strain>
    </source>
</reference>
<accession>A0ABU1NN93</accession>
<evidence type="ECO:0000313" key="1">
    <source>
        <dbReference type="EMBL" id="MDR6548951.1"/>
    </source>
</evidence>
<keyword evidence="2" id="KW-1185">Reference proteome</keyword>
<dbReference type="EMBL" id="JAVDSB010000001">
    <property type="protein sequence ID" value="MDR6548951.1"/>
    <property type="molecule type" value="Genomic_DNA"/>
</dbReference>
<comment type="caution">
    <text evidence="1">The sequence shown here is derived from an EMBL/GenBank/DDBJ whole genome shotgun (WGS) entry which is preliminary data.</text>
</comment>
<proteinExistence type="predicted"/>
<evidence type="ECO:0000313" key="2">
    <source>
        <dbReference type="Proteomes" id="UP001267290"/>
    </source>
</evidence>